<accession>A0A4Y2F365</accession>
<dbReference type="AlphaFoldDB" id="A0A4Y2F365"/>
<dbReference type="EMBL" id="BGPR01000799">
    <property type="protein sequence ID" value="GBM35970.1"/>
    <property type="molecule type" value="Genomic_DNA"/>
</dbReference>
<sequence length="116" mass="13343">MNCSSFHTVSRRKAICKLNLDSSLNMTLIHYSRVRCFHLDSKRHCKHQPFYAEANANCWSAGTMTNMSEFSVNSLSRNFSSCCRYQFRLLILKSSFEATLGLFWDGPRSDDSRGQS</sequence>
<comment type="caution">
    <text evidence="1">The sequence shown here is derived from an EMBL/GenBank/DDBJ whole genome shotgun (WGS) entry which is preliminary data.</text>
</comment>
<keyword evidence="2" id="KW-1185">Reference proteome</keyword>
<proteinExistence type="predicted"/>
<evidence type="ECO:0000313" key="1">
    <source>
        <dbReference type="EMBL" id="GBM35970.1"/>
    </source>
</evidence>
<evidence type="ECO:0000313" key="2">
    <source>
        <dbReference type="Proteomes" id="UP000499080"/>
    </source>
</evidence>
<dbReference type="Proteomes" id="UP000499080">
    <property type="component" value="Unassembled WGS sequence"/>
</dbReference>
<reference evidence="1 2" key="1">
    <citation type="journal article" date="2019" name="Sci. Rep.">
        <title>Orb-weaving spider Araneus ventricosus genome elucidates the spidroin gene catalogue.</title>
        <authorList>
            <person name="Kono N."/>
            <person name="Nakamura H."/>
            <person name="Ohtoshi R."/>
            <person name="Moran D.A.P."/>
            <person name="Shinohara A."/>
            <person name="Yoshida Y."/>
            <person name="Fujiwara M."/>
            <person name="Mori M."/>
            <person name="Tomita M."/>
            <person name="Arakawa K."/>
        </authorList>
    </citation>
    <scope>NUCLEOTIDE SEQUENCE [LARGE SCALE GENOMIC DNA]</scope>
</reference>
<name>A0A4Y2F365_ARAVE</name>
<protein>
    <submittedName>
        <fullName evidence="1">Uncharacterized protein</fullName>
    </submittedName>
</protein>
<gene>
    <name evidence="1" type="ORF">AVEN_201684_1</name>
</gene>
<organism evidence="1 2">
    <name type="scientific">Araneus ventricosus</name>
    <name type="common">Orbweaver spider</name>
    <name type="synonym">Epeira ventricosa</name>
    <dbReference type="NCBI Taxonomy" id="182803"/>
    <lineage>
        <taxon>Eukaryota</taxon>
        <taxon>Metazoa</taxon>
        <taxon>Ecdysozoa</taxon>
        <taxon>Arthropoda</taxon>
        <taxon>Chelicerata</taxon>
        <taxon>Arachnida</taxon>
        <taxon>Araneae</taxon>
        <taxon>Araneomorphae</taxon>
        <taxon>Entelegynae</taxon>
        <taxon>Araneoidea</taxon>
        <taxon>Araneidae</taxon>
        <taxon>Araneus</taxon>
    </lineage>
</organism>